<dbReference type="Gene3D" id="1.10.1660.10">
    <property type="match status" value="1"/>
</dbReference>
<sequence>MTRDGYYTSGEFAKKANVTLRTVRYYDRQGILKPSKVAGNGYRLYTDADFAKLQKILSLKYLGFSLDEIMTMTINDDDRDDIKESIRLQLSLVQKKMEHLKLVEQSLQDMVRKMEESKEIDWNEVVELIHVTNMEKGLVEQYKNASNLDIRIDLHKKYSQNPVSWFDWIFQKLEMKKGSRILELGCGTGELWRGHEDKIPEDVKIVLSDQSEGMVEDAQKLLGFGGGIFEYETFPCEKIPKEENSFDLVIANHVLFYVKDRRKALKEIRRVLKPGGIFLCSTYGSRHMQEITQLVQEFDQRITLSANCLYDEFGLENGKEQLLEIFDDVKKEKYKDELLVDQPQPLVAYILSCHGNQHEYLGKRYQEFKEFIRRRMERKGKIRITKDAGIFLCR</sequence>
<name>A0A916Q5G4_9FIRM</name>
<dbReference type="SUPFAM" id="SSF53335">
    <property type="entry name" value="S-adenosyl-L-methionine-dependent methyltransferases"/>
    <property type="match status" value="1"/>
</dbReference>
<dbReference type="PRINTS" id="PR00040">
    <property type="entry name" value="HTHMERR"/>
</dbReference>
<protein>
    <recommendedName>
        <fullName evidence="2">HTH merR-type domain-containing protein</fullName>
    </recommendedName>
</protein>
<dbReference type="PANTHER" id="PTHR30204">
    <property type="entry name" value="REDOX-CYCLING DRUG-SENSING TRANSCRIPTIONAL ACTIVATOR SOXR"/>
    <property type="match status" value="1"/>
</dbReference>
<proteinExistence type="predicted"/>
<keyword evidence="4" id="KW-1185">Reference proteome</keyword>
<dbReference type="Proteomes" id="UP000613208">
    <property type="component" value="Unassembled WGS sequence"/>
</dbReference>
<dbReference type="GO" id="GO:0008757">
    <property type="term" value="F:S-adenosylmethionine-dependent methyltransferase activity"/>
    <property type="evidence" value="ECO:0007669"/>
    <property type="project" value="InterPro"/>
</dbReference>
<dbReference type="EMBL" id="BLYI01000024">
    <property type="protein sequence ID" value="GFO84647.1"/>
    <property type="molecule type" value="Genomic_DNA"/>
</dbReference>
<dbReference type="SUPFAM" id="SSF46955">
    <property type="entry name" value="Putative DNA-binding domain"/>
    <property type="match status" value="1"/>
</dbReference>
<dbReference type="InterPro" id="IPR029063">
    <property type="entry name" value="SAM-dependent_MTases_sf"/>
</dbReference>
<dbReference type="InterPro" id="IPR009061">
    <property type="entry name" value="DNA-bd_dom_put_sf"/>
</dbReference>
<accession>A0A916Q5G4</accession>
<dbReference type="InterPro" id="IPR000551">
    <property type="entry name" value="MerR-type_HTH_dom"/>
</dbReference>
<feature type="domain" description="HTH merR-type" evidence="2">
    <location>
        <begin position="6"/>
        <end position="75"/>
    </location>
</feature>
<dbReference type="CDD" id="cd01106">
    <property type="entry name" value="HTH_TipAL-Mta"/>
    <property type="match status" value="1"/>
</dbReference>
<dbReference type="SMART" id="SM00422">
    <property type="entry name" value="HTH_MERR"/>
    <property type="match status" value="1"/>
</dbReference>
<dbReference type="InterPro" id="IPR013216">
    <property type="entry name" value="Methyltransf_11"/>
</dbReference>
<dbReference type="AlphaFoldDB" id="A0A916Q5G4"/>
<dbReference type="GO" id="GO:0003700">
    <property type="term" value="F:DNA-binding transcription factor activity"/>
    <property type="evidence" value="ECO:0007669"/>
    <property type="project" value="InterPro"/>
</dbReference>
<dbReference type="InterPro" id="IPR047057">
    <property type="entry name" value="MerR_fam"/>
</dbReference>
<dbReference type="PROSITE" id="PS50937">
    <property type="entry name" value="HTH_MERR_2"/>
    <property type="match status" value="1"/>
</dbReference>
<dbReference type="Pfam" id="PF13411">
    <property type="entry name" value="MerR_1"/>
    <property type="match status" value="1"/>
</dbReference>
<dbReference type="RefSeq" id="WP_201310366.1">
    <property type="nucleotide sequence ID" value="NZ_BLYI01000024.1"/>
</dbReference>
<evidence type="ECO:0000313" key="3">
    <source>
        <dbReference type="EMBL" id="GFO84647.1"/>
    </source>
</evidence>
<evidence type="ECO:0000259" key="2">
    <source>
        <dbReference type="PROSITE" id="PS50937"/>
    </source>
</evidence>
<keyword evidence="1" id="KW-0238">DNA-binding</keyword>
<dbReference type="Gene3D" id="3.40.50.150">
    <property type="entry name" value="Vaccinia Virus protein VP39"/>
    <property type="match status" value="1"/>
</dbReference>
<dbReference type="Pfam" id="PF08241">
    <property type="entry name" value="Methyltransf_11"/>
    <property type="match status" value="1"/>
</dbReference>
<organism evidence="3 4">
    <name type="scientific">Anaerostipes butyraticus</name>
    <dbReference type="NCBI Taxonomy" id="645466"/>
    <lineage>
        <taxon>Bacteria</taxon>
        <taxon>Bacillati</taxon>
        <taxon>Bacillota</taxon>
        <taxon>Clostridia</taxon>
        <taxon>Lachnospirales</taxon>
        <taxon>Lachnospiraceae</taxon>
        <taxon>Anaerostipes</taxon>
    </lineage>
</organism>
<dbReference type="GO" id="GO:0003677">
    <property type="term" value="F:DNA binding"/>
    <property type="evidence" value="ECO:0007669"/>
    <property type="project" value="UniProtKB-KW"/>
</dbReference>
<reference evidence="3" key="1">
    <citation type="submission" date="2020-06" db="EMBL/GenBank/DDBJ databases">
        <title>Characterization of fructooligosaccharide metabolism and fructooligosaccharide-degrading enzymes in human commensal butyrate producers.</title>
        <authorList>
            <person name="Tanno H."/>
            <person name="Fujii T."/>
            <person name="Hirano K."/>
            <person name="Maeno S."/>
            <person name="Tonozuka T."/>
            <person name="Sakamoto M."/>
            <person name="Ohkuma M."/>
            <person name="Tochio T."/>
            <person name="Endo A."/>
        </authorList>
    </citation>
    <scope>NUCLEOTIDE SEQUENCE</scope>
    <source>
        <strain evidence="3">JCM 17466</strain>
    </source>
</reference>
<evidence type="ECO:0000313" key="4">
    <source>
        <dbReference type="Proteomes" id="UP000613208"/>
    </source>
</evidence>
<gene>
    <name evidence="3" type="ORF">ANBU17_09940</name>
</gene>
<dbReference type="PROSITE" id="PS00552">
    <property type="entry name" value="HTH_MERR_1"/>
    <property type="match status" value="1"/>
</dbReference>
<comment type="caution">
    <text evidence="3">The sequence shown here is derived from an EMBL/GenBank/DDBJ whole genome shotgun (WGS) entry which is preliminary data.</text>
</comment>
<dbReference type="CDD" id="cd02440">
    <property type="entry name" value="AdoMet_MTases"/>
    <property type="match status" value="1"/>
</dbReference>
<dbReference type="PANTHER" id="PTHR30204:SF96">
    <property type="entry name" value="CHROMOSOME-ANCHORING PROTEIN RACA"/>
    <property type="match status" value="1"/>
</dbReference>
<evidence type="ECO:0000256" key="1">
    <source>
        <dbReference type="ARBA" id="ARBA00023125"/>
    </source>
</evidence>